<organism evidence="2 3">
    <name type="scientific">Rubroshorea leprosula</name>
    <dbReference type="NCBI Taxonomy" id="152421"/>
    <lineage>
        <taxon>Eukaryota</taxon>
        <taxon>Viridiplantae</taxon>
        <taxon>Streptophyta</taxon>
        <taxon>Embryophyta</taxon>
        <taxon>Tracheophyta</taxon>
        <taxon>Spermatophyta</taxon>
        <taxon>Magnoliopsida</taxon>
        <taxon>eudicotyledons</taxon>
        <taxon>Gunneridae</taxon>
        <taxon>Pentapetalae</taxon>
        <taxon>rosids</taxon>
        <taxon>malvids</taxon>
        <taxon>Malvales</taxon>
        <taxon>Dipterocarpaceae</taxon>
        <taxon>Rubroshorea</taxon>
    </lineage>
</organism>
<name>A0AAV5JJV7_9ROSI</name>
<dbReference type="AlphaFoldDB" id="A0AAV5JJV7"/>
<comment type="caution">
    <text evidence="2">The sequence shown here is derived from an EMBL/GenBank/DDBJ whole genome shotgun (WGS) entry which is preliminary data.</text>
</comment>
<evidence type="ECO:0000256" key="1">
    <source>
        <dbReference type="SAM" id="Phobius"/>
    </source>
</evidence>
<gene>
    <name evidence="2" type="ORF">SLEP1_g23520</name>
</gene>
<keyword evidence="1" id="KW-0812">Transmembrane</keyword>
<protein>
    <submittedName>
        <fullName evidence="2">Uncharacterized protein</fullName>
    </submittedName>
</protein>
<feature type="transmembrane region" description="Helical" evidence="1">
    <location>
        <begin position="65"/>
        <end position="84"/>
    </location>
</feature>
<keyword evidence="3" id="KW-1185">Reference proteome</keyword>
<reference evidence="2 3" key="1">
    <citation type="journal article" date="2021" name="Commun. Biol.">
        <title>The genome of Shorea leprosula (Dipterocarpaceae) highlights the ecological relevance of drought in aseasonal tropical rainforests.</title>
        <authorList>
            <person name="Ng K.K.S."/>
            <person name="Kobayashi M.J."/>
            <person name="Fawcett J.A."/>
            <person name="Hatakeyama M."/>
            <person name="Paape T."/>
            <person name="Ng C.H."/>
            <person name="Ang C.C."/>
            <person name="Tnah L.H."/>
            <person name="Lee C.T."/>
            <person name="Nishiyama T."/>
            <person name="Sese J."/>
            <person name="O'Brien M.J."/>
            <person name="Copetti D."/>
            <person name="Mohd Noor M.I."/>
            <person name="Ong R.C."/>
            <person name="Putra M."/>
            <person name="Sireger I.Z."/>
            <person name="Indrioko S."/>
            <person name="Kosugi Y."/>
            <person name="Izuno A."/>
            <person name="Isagi Y."/>
            <person name="Lee S.L."/>
            <person name="Shimizu K.K."/>
        </authorList>
    </citation>
    <scope>NUCLEOTIDE SEQUENCE [LARGE SCALE GENOMIC DNA]</scope>
    <source>
        <strain evidence="2">214</strain>
    </source>
</reference>
<evidence type="ECO:0000313" key="2">
    <source>
        <dbReference type="EMBL" id="GKV12365.1"/>
    </source>
</evidence>
<sequence length="101" mass="11491">MNSVENFNTKSNQNLTKICSLFCFIPTLSAATLHHSFSRLLVLFLYSKTLFYCFFLDALFCCLDVVHFCPILACVLPCFCCYLLPRNPYYSGPLLSILGLL</sequence>
<evidence type="ECO:0000313" key="3">
    <source>
        <dbReference type="Proteomes" id="UP001054252"/>
    </source>
</evidence>
<accession>A0AAV5JJV7</accession>
<feature type="transmembrane region" description="Helical" evidence="1">
    <location>
        <begin position="15"/>
        <end position="33"/>
    </location>
</feature>
<keyword evidence="1" id="KW-1133">Transmembrane helix</keyword>
<keyword evidence="1" id="KW-0472">Membrane</keyword>
<dbReference type="Proteomes" id="UP001054252">
    <property type="component" value="Unassembled WGS sequence"/>
</dbReference>
<dbReference type="EMBL" id="BPVZ01000036">
    <property type="protein sequence ID" value="GKV12365.1"/>
    <property type="molecule type" value="Genomic_DNA"/>
</dbReference>
<proteinExistence type="predicted"/>